<accession>M4C0A1</accession>
<protein>
    <submittedName>
        <fullName evidence="1">Uncharacterized protein</fullName>
    </submittedName>
</protein>
<organism evidence="1 2">
    <name type="scientific">Hyaloperonospora arabidopsidis (strain Emoy2)</name>
    <name type="common">Downy mildew agent</name>
    <name type="synonym">Peronospora arabidopsidis</name>
    <dbReference type="NCBI Taxonomy" id="559515"/>
    <lineage>
        <taxon>Eukaryota</taxon>
        <taxon>Sar</taxon>
        <taxon>Stramenopiles</taxon>
        <taxon>Oomycota</taxon>
        <taxon>Peronosporomycetes</taxon>
        <taxon>Peronosporales</taxon>
        <taxon>Peronosporaceae</taxon>
        <taxon>Hyaloperonospora</taxon>
    </lineage>
</organism>
<dbReference type="AlphaFoldDB" id="M4C0A1"/>
<name>M4C0A1_HYAAE</name>
<evidence type="ECO:0000313" key="1">
    <source>
        <dbReference type="EnsemblProtists" id="HpaP812281"/>
    </source>
</evidence>
<dbReference type="InParanoid" id="M4C0A1"/>
<reference evidence="2" key="1">
    <citation type="journal article" date="2010" name="Science">
        <title>Signatures of adaptation to obligate biotrophy in the Hyaloperonospora arabidopsidis genome.</title>
        <authorList>
            <person name="Baxter L."/>
            <person name="Tripathy S."/>
            <person name="Ishaque N."/>
            <person name="Boot N."/>
            <person name="Cabral A."/>
            <person name="Kemen E."/>
            <person name="Thines M."/>
            <person name="Ah-Fong A."/>
            <person name="Anderson R."/>
            <person name="Badejoko W."/>
            <person name="Bittner-Eddy P."/>
            <person name="Boore J.L."/>
            <person name="Chibucos M.C."/>
            <person name="Coates M."/>
            <person name="Dehal P."/>
            <person name="Delehaunty K."/>
            <person name="Dong S."/>
            <person name="Downton P."/>
            <person name="Dumas B."/>
            <person name="Fabro G."/>
            <person name="Fronick C."/>
            <person name="Fuerstenberg S.I."/>
            <person name="Fulton L."/>
            <person name="Gaulin E."/>
            <person name="Govers F."/>
            <person name="Hughes L."/>
            <person name="Humphray S."/>
            <person name="Jiang R.H."/>
            <person name="Judelson H."/>
            <person name="Kamoun S."/>
            <person name="Kyung K."/>
            <person name="Meijer H."/>
            <person name="Minx P."/>
            <person name="Morris P."/>
            <person name="Nelson J."/>
            <person name="Phuntumart V."/>
            <person name="Qutob D."/>
            <person name="Rehmany A."/>
            <person name="Rougon-Cardoso A."/>
            <person name="Ryden P."/>
            <person name="Torto-Alalibo T."/>
            <person name="Studholme D."/>
            <person name="Wang Y."/>
            <person name="Win J."/>
            <person name="Wood J."/>
            <person name="Clifton S.W."/>
            <person name="Rogers J."/>
            <person name="Van den Ackerveken G."/>
            <person name="Jones J.D."/>
            <person name="McDowell J.M."/>
            <person name="Beynon J."/>
            <person name="Tyler B.M."/>
        </authorList>
    </citation>
    <scope>NUCLEOTIDE SEQUENCE [LARGE SCALE GENOMIC DNA]</scope>
    <source>
        <strain evidence="2">Emoy2</strain>
    </source>
</reference>
<proteinExistence type="predicted"/>
<keyword evidence="2" id="KW-1185">Reference proteome</keyword>
<reference evidence="1" key="2">
    <citation type="submission" date="2015-06" db="UniProtKB">
        <authorList>
            <consortium name="EnsemblProtists"/>
        </authorList>
    </citation>
    <scope>IDENTIFICATION</scope>
    <source>
        <strain evidence="1">Emoy2</strain>
    </source>
</reference>
<evidence type="ECO:0000313" key="2">
    <source>
        <dbReference type="Proteomes" id="UP000011713"/>
    </source>
</evidence>
<dbReference type="HOGENOM" id="CLU_2473739_0_0_1"/>
<dbReference type="Proteomes" id="UP000011713">
    <property type="component" value="Unassembled WGS sequence"/>
</dbReference>
<dbReference type="EMBL" id="JH598072">
    <property type="status" value="NOT_ANNOTATED_CDS"/>
    <property type="molecule type" value="Genomic_DNA"/>
</dbReference>
<sequence>MLKASRWTLRIAALQGALLMLLGETVNYVPMFPTLVPLAAFIVQTKVRCDKAWNPVSGETKAMICTLCADHDSVEFITSTAHCAVLDE</sequence>
<dbReference type="EnsemblProtists" id="HpaT812281">
    <property type="protein sequence ID" value="HpaP812281"/>
    <property type="gene ID" value="HpaG812281"/>
</dbReference>
<dbReference type="VEuPathDB" id="FungiDB:HpaG812281"/>